<dbReference type="Proteomes" id="UP001364211">
    <property type="component" value="Unassembled WGS sequence"/>
</dbReference>
<comment type="caution">
    <text evidence="2">The sequence shown here is derived from an EMBL/GenBank/DDBJ whole genome shotgun (WGS) entry which is preliminary data.</text>
</comment>
<dbReference type="Pfam" id="PF13710">
    <property type="entry name" value="ACT_5"/>
    <property type="match status" value="1"/>
</dbReference>
<name>A0ABU8TBH3_9PSEU</name>
<organism evidence="2 3">
    <name type="scientific">Pseudonocardia spirodelae</name>
    <dbReference type="NCBI Taxonomy" id="3133431"/>
    <lineage>
        <taxon>Bacteria</taxon>
        <taxon>Bacillati</taxon>
        <taxon>Actinomycetota</taxon>
        <taxon>Actinomycetes</taxon>
        <taxon>Pseudonocardiales</taxon>
        <taxon>Pseudonocardiaceae</taxon>
        <taxon>Pseudonocardia</taxon>
    </lineage>
</organism>
<dbReference type="SUPFAM" id="SSF55021">
    <property type="entry name" value="ACT-like"/>
    <property type="match status" value="1"/>
</dbReference>
<sequence length="100" mass="10310">MNALTAPPAATDDAPGPTAPAAGHAVSLLLTGADDGLLKVMTVLRSRRWAVRSLQVDLSGEVGRVDLVVAHDGRAAELLLEQLRRVVVVVRAEPGVSPAG</sequence>
<evidence type="ECO:0000313" key="2">
    <source>
        <dbReference type="EMBL" id="MEJ8280968.1"/>
    </source>
</evidence>
<evidence type="ECO:0000256" key="1">
    <source>
        <dbReference type="SAM" id="MobiDB-lite"/>
    </source>
</evidence>
<gene>
    <name evidence="2" type="ORF">WJX68_18650</name>
</gene>
<protein>
    <submittedName>
        <fullName evidence="2">ACT domain-containing protein</fullName>
    </submittedName>
</protein>
<keyword evidence="3" id="KW-1185">Reference proteome</keyword>
<dbReference type="EMBL" id="JBBJUP010000015">
    <property type="protein sequence ID" value="MEJ8280968.1"/>
    <property type="molecule type" value="Genomic_DNA"/>
</dbReference>
<reference evidence="2 3" key="1">
    <citation type="submission" date="2024-03" db="EMBL/GenBank/DDBJ databases">
        <title>Draft genome sequence of Pseudonocardia sp. DW16-2.</title>
        <authorList>
            <person name="Duangmal K."/>
        </authorList>
    </citation>
    <scope>NUCLEOTIDE SEQUENCE [LARGE SCALE GENOMIC DNA]</scope>
    <source>
        <strain evidence="2 3">DW16-2</strain>
    </source>
</reference>
<accession>A0ABU8TBH3</accession>
<feature type="region of interest" description="Disordered" evidence="1">
    <location>
        <begin position="1"/>
        <end position="22"/>
    </location>
</feature>
<proteinExistence type="predicted"/>
<dbReference type="InterPro" id="IPR045865">
    <property type="entry name" value="ACT-like_dom_sf"/>
</dbReference>
<evidence type="ECO:0000313" key="3">
    <source>
        <dbReference type="Proteomes" id="UP001364211"/>
    </source>
</evidence>
<dbReference type="RefSeq" id="WP_340292712.1">
    <property type="nucleotide sequence ID" value="NZ_JBBJUP010000015.1"/>
</dbReference>